<dbReference type="InterPro" id="IPR036291">
    <property type="entry name" value="NAD(P)-bd_dom_sf"/>
</dbReference>
<accession>A0A9J6ZH19</accession>
<name>A0A9J6ZH19_9BACL</name>
<organism evidence="2 3">
    <name type="scientific">Candidatus Pristimantibacillus lignocellulolyticus</name>
    <dbReference type="NCBI Taxonomy" id="2994561"/>
    <lineage>
        <taxon>Bacteria</taxon>
        <taxon>Bacillati</taxon>
        <taxon>Bacillota</taxon>
        <taxon>Bacilli</taxon>
        <taxon>Bacillales</taxon>
        <taxon>Paenibacillaceae</taxon>
        <taxon>Candidatus Pristimantibacillus</taxon>
    </lineage>
</organism>
<evidence type="ECO:0000313" key="2">
    <source>
        <dbReference type="EMBL" id="URN95340.1"/>
    </source>
</evidence>
<evidence type="ECO:0000313" key="3">
    <source>
        <dbReference type="Proteomes" id="UP001056756"/>
    </source>
</evidence>
<sequence length="363" mass="40655">MAITSFAIVGGGWRAEFYMRIAKAMPDRFRIHTMLVRNEEKGKAIEKQWGIVTVRTMEELITQAEYYNFVVVAVAKGVAQEVISKLAMHKVPVLVETPPSTDLAGLIALYDSLPNKAQIQIAEQYLYQPLHAARINLVRSGKLGNISHVHMSVAHEYHGISLIRQLLNVGFEEVTIRGEQIKSLIVRGPSRDGEPETGELVETSQQLATLRFGDKLAVYDFTRDQYFSWIRRSRILIRGSLGEIVNEDASYLLDFATPVHIDLRRVDKGHGGNLEGYYHKGIIAGEQWLYLNPTAPARLSDEEIAIATSLLKMDDYVSGASESFYSLADAAQDQYLSILMLEAIETGETVVSTRQPWAIEEKA</sequence>
<dbReference type="PANTHER" id="PTHR43377:SF1">
    <property type="entry name" value="BILIVERDIN REDUCTASE A"/>
    <property type="match status" value="1"/>
</dbReference>
<protein>
    <submittedName>
        <fullName evidence="2">Gfo/Idh/MocA family oxidoreductase</fullName>
    </submittedName>
</protein>
<feature type="domain" description="Gfo/Idh/MocA-like oxidoreductase N-terminal" evidence="1">
    <location>
        <begin position="6"/>
        <end position="115"/>
    </location>
</feature>
<dbReference type="AlphaFoldDB" id="A0A9J6ZH19"/>
<proteinExistence type="predicted"/>
<dbReference type="KEGG" id="plig:NAG76_03510"/>
<dbReference type="InterPro" id="IPR000683">
    <property type="entry name" value="Gfo/Idh/MocA-like_OxRdtase_N"/>
</dbReference>
<dbReference type="SUPFAM" id="SSF51735">
    <property type="entry name" value="NAD(P)-binding Rossmann-fold domains"/>
    <property type="match status" value="1"/>
</dbReference>
<dbReference type="InterPro" id="IPR051450">
    <property type="entry name" value="Gfo/Idh/MocA_Oxidoreductases"/>
</dbReference>
<dbReference type="Gene3D" id="3.40.50.720">
    <property type="entry name" value="NAD(P)-binding Rossmann-like Domain"/>
    <property type="match status" value="1"/>
</dbReference>
<dbReference type="Pfam" id="PF01408">
    <property type="entry name" value="GFO_IDH_MocA"/>
    <property type="match status" value="1"/>
</dbReference>
<dbReference type="EMBL" id="CP097899">
    <property type="protein sequence ID" value="URN95340.1"/>
    <property type="molecule type" value="Genomic_DNA"/>
</dbReference>
<evidence type="ECO:0000259" key="1">
    <source>
        <dbReference type="Pfam" id="PF01408"/>
    </source>
</evidence>
<reference evidence="2" key="1">
    <citation type="submission" date="2022-05" db="EMBL/GenBank/DDBJ databases">
        <title>Novel bacterial taxa in a minimal lignocellulolytic consortium and its capacity to transform plastics disclosed by genome-resolved metagenomics.</title>
        <authorList>
            <person name="Rodriguez C.A.D."/>
            <person name="Diaz-Garcia L."/>
            <person name="Herrera K."/>
            <person name="Tarazona N.A."/>
            <person name="Sproer C."/>
            <person name="Overmann J."/>
            <person name="Jimenez D.J."/>
        </authorList>
    </citation>
    <scope>NUCLEOTIDE SEQUENCE</scope>
    <source>
        <strain evidence="2">MAG5</strain>
    </source>
</reference>
<gene>
    <name evidence="2" type="ORF">NAG76_03510</name>
</gene>
<dbReference type="Proteomes" id="UP001056756">
    <property type="component" value="Chromosome"/>
</dbReference>
<dbReference type="PANTHER" id="PTHR43377">
    <property type="entry name" value="BILIVERDIN REDUCTASE A"/>
    <property type="match status" value="1"/>
</dbReference>
<dbReference type="GO" id="GO:0000166">
    <property type="term" value="F:nucleotide binding"/>
    <property type="evidence" value="ECO:0007669"/>
    <property type="project" value="InterPro"/>
</dbReference>